<evidence type="ECO:0000256" key="2">
    <source>
        <dbReference type="ARBA" id="ARBA00023015"/>
    </source>
</evidence>
<dbReference type="GO" id="GO:0003677">
    <property type="term" value="F:DNA binding"/>
    <property type="evidence" value="ECO:0007669"/>
    <property type="project" value="UniProtKB-KW"/>
</dbReference>
<dbReference type="SUPFAM" id="SSF88659">
    <property type="entry name" value="Sigma3 and sigma4 domains of RNA polymerase sigma factors"/>
    <property type="match status" value="1"/>
</dbReference>
<evidence type="ECO:0000259" key="7">
    <source>
        <dbReference type="Pfam" id="PF04542"/>
    </source>
</evidence>
<dbReference type="Pfam" id="PF08281">
    <property type="entry name" value="Sigma70_r4_2"/>
    <property type="match status" value="1"/>
</dbReference>
<dbReference type="InterPro" id="IPR007627">
    <property type="entry name" value="RNA_pol_sigma70_r2"/>
</dbReference>
<dbReference type="InterPro" id="IPR014284">
    <property type="entry name" value="RNA_pol_sigma-70_dom"/>
</dbReference>
<dbReference type="GO" id="GO:0006352">
    <property type="term" value="P:DNA-templated transcription initiation"/>
    <property type="evidence" value="ECO:0007669"/>
    <property type="project" value="InterPro"/>
</dbReference>
<dbReference type="InterPro" id="IPR013324">
    <property type="entry name" value="RNA_pol_sigma_r3/r4-like"/>
</dbReference>
<keyword evidence="9" id="KW-0240">DNA-directed RNA polymerase</keyword>
<evidence type="ECO:0000256" key="3">
    <source>
        <dbReference type="ARBA" id="ARBA00023082"/>
    </source>
</evidence>
<evidence type="ECO:0000313" key="9">
    <source>
        <dbReference type="EMBL" id="ADI19834.1"/>
    </source>
</evidence>
<dbReference type="AlphaFoldDB" id="E0XZJ3"/>
<evidence type="ECO:0000256" key="4">
    <source>
        <dbReference type="ARBA" id="ARBA00023125"/>
    </source>
</evidence>
<dbReference type="PROSITE" id="PS01063">
    <property type="entry name" value="SIGMA70_ECF"/>
    <property type="match status" value="1"/>
</dbReference>
<keyword evidence="3 6" id="KW-0731">Sigma factor</keyword>
<keyword evidence="5 6" id="KW-0804">Transcription</keyword>
<feature type="domain" description="RNA polymerase sigma-70 region 2" evidence="7">
    <location>
        <begin position="65"/>
        <end position="133"/>
    </location>
</feature>
<feature type="domain" description="RNA polymerase sigma factor 70 region 4 type 2" evidence="8">
    <location>
        <begin position="163"/>
        <end position="214"/>
    </location>
</feature>
<keyword evidence="4 6" id="KW-0238">DNA-binding</keyword>
<dbReference type="CDD" id="cd06171">
    <property type="entry name" value="Sigma70_r4"/>
    <property type="match status" value="1"/>
</dbReference>
<dbReference type="PANTHER" id="PTHR43133">
    <property type="entry name" value="RNA POLYMERASE ECF-TYPE SIGMA FACTO"/>
    <property type="match status" value="1"/>
</dbReference>
<evidence type="ECO:0000256" key="5">
    <source>
        <dbReference type="ARBA" id="ARBA00023163"/>
    </source>
</evidence>
<proteinExistence type="inferred from homology"/>
<dbReference type="NCBIfam" id="TIGR02937">
    <property type="entry name" value="sigma70-ECF"/>
    <property type="match status" value="1"/>
</dbReference>
<evidence type="ECO:0000259" key="8">
    <source>
        <dbReference type="Pfam" id="PF08281"/>
    </source>
</evidence>
<protein>
    <recommendedName>
        <fullName evidence="6">RNA polymerase sigma factor</fullName>
    </recommendedName>
</protein>
<dbReference type="EMBL" id="GU474933">
    <property type="protein sequence ID" value="ADI19834.1"/>
    <property type="molecule type" value="Genomic_DNA"/>
</dbReference>
<name>E0XZJ3_9PROT</name>
<evidence type="ECO:0000256" key="1">
    <source>
        <dbReference type="ARBA" id="ARBA00010641"/>
    </source>
</evidence>
<dbReference type="PANTHER" id="PTHR43133:SF62">
    <property type="entry name" value="RNA POLYMERASE SIGMA FACTOR SIGZ"/>
    <property type="match status" value="1"/>
</dbReference>
<evidence type="ECO:0000256" key="6">
    <source>
        <dbReference type="RuleBase" id="RU000716"/>
    </source>
</evidence>
<dbReference type="Pfam" id="PF04542">
    <property type="entry name" value="Sigma70_r2"/>
    <property type="match status" value="1"/>
</dbReference>
<dbReference type="InterPro" id="IPR013325">
    <property type="entry name" value="RNA_pol_sigma_r2"/>
</dbReference>
<comment type="similarity">
    <text evidence="1 6">Belongs to the sigma-70 factor family. ECF subfamily.</text>
</comment>
<sequence>MIISELKVDIVSRSNHFQLVFKPQETVDQTMGTSLMNDNSKKLSTWDELLVRVGRDRDKSAFAELFDYFAPRVKSFLLRFGTDMSLAEEIAQEAMIMVWRRAETYDPRQSAASTWIFTIARNKRIDRLRRENRPLPDMTDPAVMPESIETGEIQVARMQQEKKIRHALKNLPEEQAKMIFSAYYEEKSHREIAEESGVALGTVKSRIRLALNRLRAHLNEDEGITP</sequence>
<dbReference type="SUPFAM" id="SSF88946">
    <property type="entry name" value="Sigma2 domain of RNA polymerase sigma factors"/>
    <property type="match status" value="1"/>
</dbReference>
<dbReference type="Gene3D" id="1.10.1740.10">
    <property type="match status" value="1"/>
</dbReference>
<dbReference type="InterPro" id="IPR039425">
    <property type="entry name" value="RNA_pol_sigma-70-like"/>
</dbReference>
<accession>E0XZJ3</accession>
<dbReference type="InterPro" id="IPR000838">
    <property type="entry name" value="RNA_pol_sigma70_ECF_CS"/>
</dbReference>
<dbReference type="InterPro" id="IPR036388">
    <property type="entry name" value="WH-like_DNA-bd_sf"/>
</dbReference>
<dbReference type="GO" id="GO:0000428">
    <property type="term" value="C:DNA-directed RNA polymerase complex"/>
    <property type="evidence" value="ECO:0007669"/>
    <property type="project" value="UniProtKB-KW"/>
</dbReference>
<dbReference type="Gene3D" id="1.10.10.10">
    <property type="entry name" value="Winged helix-like DNA-binding domain superfamily/Winged helix DNA-binding domain"/>
    <property type="match status" value="1"/>
</dbReference>
<dbReference type="GO" id="GO:0016987">
    <property type="term" value="F:sigma factor activity"/>
    <property type="evidence" value="ECO:0007669"/>
    <property type="project" value="UniProtKB-KW"/>
</dbReference>
<organism evidence="9">
    <name type="scientific">uncultured alpha proteobacterium EB000_37G09</name>
    <dbReference type="NCBI Taxonomy" id="710792"/>
    <lineage>
        <taxon>Bacteria</taxon>
        <taxon>Pseudomonadati</taxon>
        <taxon>Pseudomonadota</taxon>
        <taxon>Alphaproteobacteria</taxon>
        <taxon>environmental samples</taxon>
    </lineage>
</organism>
<dbReference type="InterPro" id="IPR013249">
    <property type="entry name" value="RNA_pol_sigma70_r4_t2"/>
</dbReference>
<keyword evidence="2 6" id="KW-0805">Transcription regulation</keyword>
<reference evidence="9" key="1">
    <citation type="journal article" date="2011" name="Environ. Microbiol.">
        <title>Time-series analyses of Monterey Bay coastal microbial picoplankton using a 'genome proxy' microarray.</title>
        <authorList>
            <person name="Rich V.I."/>
            <person name="Pham V.D."/>
            <person name="Eppley J."/>
            <person name="Shi Y."/>
            <person name="DeLong E.F."/>
        </authorList>
    </citation>
    <scope>NUCLEOTIDE SEQUENCE</scope>
</reference>